<dbReference type="EMBL" id="JBBNAG010000009">
    <property type="protein sequence ID" value="KAK9104001.1"/>
    <property type="molecule type" value="Genomic_DNA"/>
</dbReference>
<evidence type="ECO:0000256" key="1">
    <source>
        <dbReference type="SAM" id="MobiDB-lite"/>
    </source>
</evidence>
<gene>
    <name evidence="3" type="ORF">Scep_020845</name>
</gene>
<feature type="signal peptide" evidence="2">
    <location>
        <begin position="1"/>
        <end position="22"/>
    </location>
</feature>
<keyword evidence="2" id="KW-0732">Signal</keyword>
<feature type="region of interest" description="Disordered" evidence="1">
    <location>
        <begin position="162"/>
        <end position="187"/>
    </location>
</feature>
<evidence type="ECO:0000313" key="4">
    <source>
        <dbReference type="Proteomes" id="UP001419268"/>
    </source>
</evidence>
<organism evidence="3 4">
    <name type="scientific">Stephania cephalantha</name>
    <dbReference type="NCBI Taxonomy" id="152367"/>
    <lineage>
        <taxon>Eukaryota</taxon>
        <taxon>Viridiplantae</taxon>
        <taxon>Streptophyta</taxon>
        <taxon>Embryophyta</taxon>
        <taxon>Tracheophyta</taxon>
        <taxon>Spermatophyta</taxon>
        <taxon>Magnoliopsida</taxon>
        <taxon>Ranunculales</taxon>
        <taxon>Menispermaceae</taxon>
        <taxon>Menispermoideae</taxon>
        <taxon>Cissampelideae</taxon>
        <taxon>Stephania</taxon>
    </lineage>
</organism>
<dbReference type="AlphaFoldDB" id="A0AAP0F2A0"/>
<proteinExistence type="predicted"/>
<feature type="compositionally biased region" description="Basic and acidic residues" evidence="1">
    <location>
        <begin position="171"/>
        <end position="181"/>
    </location>
</feature>
<accession>A0AAP0F2A0</accession>
<name>A0AAP0F2A0_9MAGN</name>
<feature type="region of interest" description="Disordered" evidence="1">
    <location>
        <begin position="219"/>
        <end position="327"/>
    </location>
</feature>
<dbReference type="PANTHER" id="PTHR33052">
    <property type="entry name" value="DUF4228 DOMAIN PROTEIN-RELATED"/>
    <property type="match status" value="1"/>
</dbReference>
<evidence type="ECO:0000313" key="3">
    <source>
        <dbReference type="EMBL" id="KAK9104001.1"/>
    </source>
</evidence>
<dbReference type="InterPro" id="IPR025322">
    <property type="entry name" value="PADRE_dom"/>
</dbReference>
<comment type="caution">
    <text evidence="3">The sequence shown here is derived from an EMBL/GenBank/DDBJ whole genome shotgun (WGS) entry which is preliminary data.</text>
</comment>
<sequence length="327" mass="35831">MGIKSLSLQMIPWCFHMGGVAGQVSCVQMRDGAATSDQDRSIKVIKSDGVVKVYHRPINVSDLMVEFPKHLVCRSDSFTIGQKIPALSDKEKLQLGHNYFLLPKHLFQSALSFVAIASFAASSATNYKNALLKTQPFIVRKAPSGSMQIRVSEEFISKLMMQSSSSSSDNNNKDDDDHHDINNNNNNKLCTTAQLVKEYSALVESRQCWKPKLETIRESKRRRSLGSFGIKTRPQQGTTNKATTYKAHQSTKTSTTTHQQQQQQQQKQIKSSSSSSSGSAMAPSSNKSSSSSSKSASSTKSNTSKGSSVASAKKKGKKVNSLVRLIN</sequence>
<evidence type="ECO:0000256" key="2">
    <source>
        <dbReference type="SAM" id="SignalP"/>
    </source>
</evidence>
<dbReference type="Pfam" id="PF14009">
    <property type="entry name" value="PADRE"/>
    <property type="match status" value="1"/>
</dbReference>
<feature type="compositionally biased region" description="Polar residues" evidence="1">
    <location>
        <begin position="233"/>
        <end position="248"/>
    </location>
</feature>
<reference evidence="3 4" key="1">
    <citation type="submission" date="2024-01" db="EMBL/GenBank/DDBJ databases">
        <title>Genome assemblies of Stephania.</title>
        <authorList>
            <person name="Yang L."/>
        </authorList>
    </citation>
    <scope>NUCLEOTIDE SEQUENCE [LARGE SCALE GENOMIC DNA]</scope>
    <source>
        <strain evidence="3">JXDWG</strain>
        <tissue evidence="3">Leaf</tissue>
    </source>
</reference>
<feature type="chain" id="PRO_5042834927" evidence="2">
    <location>
        <begin position="23"/>
        <end position="327"/>
    </location>
</feature>
<dbReference type="Proteomes" id="UP001419268">
    <property type="component" value="Unassembled WGS sequence"/>
</dbReference>
<feature type="compositionally biased region" description="Low complexity" evidence="1">
    <location>
        <begin position="250"/>
        <end position="311"/>
    </location>
</feature>
<protein>
    <submittedName>
        <fullName evidence="3">Uncharacterized protein</fullName>
    </submittedName>
</protein>
<keyword evidence="4" id="KW-1185">Reference proteome</keyword>